<name>A0AAU9M946_9ASTR</name>
<protein>
    <submittedName>
        <fullName evidence="1">Uncharacterized protein</fullName>
    </submittedName>
</protein>
<gene>
    <name evidence="1" type="ORF">LVIROSA_LOCUS8558</name>
</gene>
<comment type="caution">
    <text evidence="1">The sequence shown here is derived from an EMBL/GenBank/DDBJ whole genome shotgun (WGS) entry which is preliminary data.</text>
</comment>
<dbReference type="Proteomes" id="UP001157418">
    <property type="component" value="Unassembled WGS sequence"/>
</dbReference>
<dbReference type="EMBL" id="CAKMRJ010001112">
    <property type="protein sequence ID" value="CAH1421143.1"/>
    <property type="molecule type" value="Genomic_DNA"/>
</dbReference>
<dbReference type="AlphaFoldDB" id="A0AAU9M946"/>
<proteinExistence type="predicted"/>
<evidence type="ECO:0000313" key="2">
    <source>
        <dbReference type="Proteomes" id="UP001157418"/>
    </source>
</evidence>
<accession>A0AAU9M946</accession>
<organism evidence="1 2">
    <name type="scientific">Lactuca virosa</name>
    <dbReference type="NCBI Taxonomy" id="75947"/>
    <lineage>
        <taxon>Eukaryota</taxon>
        <taxon>Viridiplantae</taxon>
        <taxon>Streptophyta</taxon>
        <taxon>Embryophyta</taxon>
        <taxon>Tracheophyta</taxon>
        <taxon>Spermatophyta</taxon>
        <taxon>Magnoliopsida</taxon>
        <taxon>eudicotyledons</taxon>
        <taxon>Gunneridae</taxon>
        <taxon>Pentapetalae</taxon>
        <taxon>asterids</taxon>
        <taxon>campanulids</taxon>
        <taxon>Asterales</taxon>
        <taxon>Asteraceae</taxon>
        <taxon>Cichorioideae</taxon>
        <taxon>Cichorieae</taxon>
        <taxon>Lactucinae</taxon>
        <taxon>Lactuca</taxon>
    </lineage>
</organism>
<reference evidence="1 2" key="1">
    <citation type="submission" date="2022-01" db="EMBL/GenBank/DDBJ databases">
        <authorList>
            <person name="Xiong W."/>
            <person name="Schranz E."/>
        </authorList>
    </citation>
    <scope>NUCLEOTIDE SEQUENCE [LARGE SCALE GENOMIC DNA]</scope>
</reference>
<sequence length="76" mass="8795">MTEFHWLGHKFPISNAKTRVSILKAIGAVLGQRTVERNQCLLVLQRVKDKLDYTCQRVSILITVMYGLSTLYHPFF</sequence>
<keyword evidence="2" id="KW-1185">Reference proteome</keyword>
<evidence type="ECO:0000313" key="1">
    <source>
        <dbReference type="EMBL" id="CAH1421143.1"/>
    </source>
</evidence>